<evidence type="ECO:0000256" key="1">
    <source>
        <dbReference type="PIRSR" id="PIRSR605502-1"/>
    </source>
</evidence>
<comment type="cofactor">
    <cofactor evidence="1">
        <name>Mg(2+)</name>
        <dbReference type="ChEBI" id="CHEBI:18420"/>
    </cofactor>
    <text evidence="1">Binds 2 magnesium ions per subunit.</text>
</comment>
<dbReference type="InterPro" id="IPR016130">
    <property type="entry name" value="Tyr_Pase_AS"/>
</dbReference>
<feature type="binding site" evidence="1">
    <location>
        <position position="263"/>
    </location>
    <ligand>
        <name>Mg(2+)</name>
        <dbReference type="ChEBI" id="CHEBI:18420"/>
        <label>1</label>
    </ligand>
</feature>
<keyword evidence="1" id="KW-0460">Magnesium</keyword>
<dbReference type="PANTHER" id="PTHR11106:SF27">
    <property type="entry name" value="MACRO DOMAIN-CONTAINING PROTEIN"/>
    <property type="match status" value="1"/>
</dbReference>
<feature type="binding site" evidence="1">
    <location>
        <position position="57"/>
    </location>
    <ligand>
        <name>Mg(2+)</name>
        <dbReference type="ChEBI" id="CHEBI:18420"/>
        <label>1</label>
    </ligand>
</feature>
<dbReference type="InterPro" id="IPR000387">
    <property type="entry name" value="Tyr_Pase_dom"/>
</dbReference>
<name>A0A848KJ36_9NOCA</name>
<keyword evidence="1" id="KW-0479">Metal-binding</keyword>
<dbReference type="NCBIfam" id="NF001664">
    <property type="entry name" value="PRK00431.1-6"/>
    <property type="match status" value="1"/>
</dbReference>
<evidence type="ECO:0000313" key="4">
    <source>
        <dbReference type="EMBL" id="NMN97836.1"/>
    </source>
</evidence>
<dbReference type="SUPFAM" id="SSF101478">
    <property type="entry name" value="ADP-ribosylglycohydrolase"/>
    <property type="match status" value="1"/>
</dbReference>
<feature type="domain" description="Macro" evidence="3">
    <location>
        <begin position="455"/>
        <end position="636"/>
    </location>
</feature>
<dbReference type="InterPro" id="IPR005502">
    <property type="entry name" value="Ribosyl_crysJ1"/>
</dbReference>
<dbReference type="InterPro" id="IPR043472">
    <property type="entry name" value="Macro_dom-like"/>
</dbReference>
<dbReference type="EMBL" id="VCQU01000008">
    <property type="protein sequence ID" value="NMN97836.1"/>
    <property type="molecule type" value="Genomic_DNA"/>
</dbReference>
<reference evidence="4 5" key="2">
    <citation type="submission" date="2020-06" db="EMBL/GenBank/DDBJ databases">
        <title>Antribacter stalactiti gen. nov., sp. nov., a new member of the family Nacardiaceae isolated from a cave.</title>
        <authorList>
            <person name="Kim I.S."/>
        </authorList>
    </citation>
    <scope>NUCLEOTIDE SEQUENCE [LARGE SCALE GENOMIC DNA]</scope>
    <source>
        <strain evidence="4 5">YC2-7</strain>
    </source>
</reference>
<reference evidence="4 5" key="1">
    <citation type="submission" date="2019-05" db="EMBL/GenBank/DDBJ databases">
        <authorList>
            <person name="Lee S.D."/>
        </authorList>
    </citation>
    <scope>NUCLEOTIDE SEQUENCE [LARGE SCALE GENOMIC DNA]</scope>
    <source>
        <strain evidence="4 5">YC2-7</strain>
    </source>
</reference>
<dbReference type="SMART" id="SM00506">
    <property type="entry name" value="A1pp"/>
    <property type="match status" value="1"/>
</dbReference>
<dbReference type="Proteomes" id="UP000535543">
    <property type="component" value="Unassembled WGS sequence"/>
</dbReference>
<dbReference type="AlphaFoldDB" id="A0A848KJ36"/>
<feature type="binding site" evidence="1">
    <location>
        <position position="261"/>
    </location>
    <ligand>
        <name>Mg(2+)</name>
        <dbReference type="ChEBI" id="CHEBI:18420"/>
        <label>1</label>
    </ligand>
</feature>
<gene>
    <name evidence="4" type="ORF">FGL95_22620</name>
</gene>
<proteinExistence type="predicted"/>
<organism evidence="4 5">
    <name type="scientific">Antrihabitans stalactiti</name>
    <dbReference type="NCBI Taxonomy" id="2584121"/>
    <lineage>
        <taxon>Bacteria</taxon>
        <taxon>Bacillati</taxon>
        <taxon>Actinomycetota</taxon>
        <taxon>Actinomycetes</taxon>
        <taxon>Mycobacteriales</taxon>
        <taxon>Nocardiaceae</taxon>
        <taxon>Antrihabitans</taxon>
    </lineage>
</organism>
<protein>
    <submittedName>
        <fullName evidence="4">O-acetyl-ADP-ribose deacetylase</fullName>
    </submittedName>
</protein>
<dbReference type="Pfam" id="PF03747">
    <property type="entry name" value="ADP_ribosyl_GH"/>
    <property type="match status" value="1"/>
</dbReference>
<dbReference type="SUPFAM" id="SSF52949">
    <property type="entry name" value="Macro domain-like"/>
    <property type="match status" value="1"/>
</dbReference>
<evidence type="ECO:0000259" key="2">
    <source>
        <dbReference type="PROSITE" id="PS50056"/>
    </source>
</evidence>
<dbReference type="Gene3D" id="1.10.4080.10">
    <property type="entry name" value="ADP-ribosylation/Crystallin J1"/>
    <property type="match status" value="1"/>
</dbReference>
<evidence type="ECO:0000259" key="3">
    <source>
        <dbReference type="PROSITE" id="PS51154"/>
    </source>
</evidence>
<feature type="binding site" evidence="1">
    <location>
        <position position="55"/>
    </location>
    <ligand>
        <name>Mg(2+)</name>
        <dbReference type="ChEBI" id="CHEBI:18420"/>
        <label>1</label>
    </ligand>
</feature>
<dbReference type="Gene3D" id="3.90.190.10">
    <property type="entry name" value="Protein tyrosine phosphatase superfamily"/>
    <property type="match status" value="1"/>
</dbReference>
<comment type="caution">
    <text evidence="4">The sequence shown here is derived from an EMBL/GenBank/DDBJ whole genome shotgun (WGS) entry which is preliminary data.</text>
</comment>
<dbReference type="Pfam" id="PF01661">
    <property type="entry name" value="Macro"/>
    <property type="match status" value="1"/>
</dbReference>
<accession>A0A848KJ36</accession>
<feature type="binding site" evidence="1">
    <location>
        <position position="56"/>
    </location>
    <ligand>
        <name>Mg(2+)</name>
        <dbReference type="ChEBI" id="CHEBI:18420"/>
        <label>1</label>
    </ligand>
</feature>
<dbReference type="RefSeq" id="WP_169591068.1">
    <property type="nucleotide sequence ID" value="NZ_VCQU01000008.1"/>
</dbReference>
<dbReference type="PROSITE" id="PS50056">
    <property type="entry name" value="TYR_PHOSPHATASE_2"/>
    <property type="match status" value="1"/>
</dbReference>
<evidence type="ECO:0000313" key="5">
    <source>
        <dbReference type="Proteomes" id="UP000535543"/>
    </source>
</evidence>
<dbReference type="PROSITE" id="PS51154">
    <property type="entry name" value="MACRO"/>
    <property type="match status" value="1"/>
</dbReference>
<sequence>MKLSELQTHRAAGVLLGTAAGDALGAGYEFTHPTAGNAIDMIGGGPFNWAPGEWTDDTSMALGIALAAADGADIRTGPGLDAVAARFVEWLDTNPADIGNQTRTVLQHRSQSAIEMQRHAGELQGRTAGNGSLMRTAPVALAYLDDAQACIDAAAAISSLTHYDERAIQACKLWSFAIRHAVLEGNLDGVGLFLDQAEKDVADFWRPLITQAEIGEPSDFANNGWVVHALQTAWWAITKADSSGPQHLQAALELCILAGGDTDTTAAIAGGLLGARWGASAIPARWRRILHGYPGLRADDLVRLAVKVANKGGDDREGWPSVGVVDYSKFRTNNIATHPHDSGVTVSGADFYRDKKYDAVVSLCRVGRAPIRGEHLQFWLIDSGDERNANLEFVLDDAARTVQQLRDEGKTVLLHCVEGRSRTPSVAARYSILLGRNPEDVLKVMPWAKPKESLWSVATQTKPARPIVDVVEGDITTMHVDAIVNAANRRLLGGGGVDGAIHRAGGPAILEECKVLRATSLPDGLTVGAAVATTAGKLNAKWVVHTVGPRYSGSEDRSELLRAAYTRSLALADSLGVGSIAFPLISGGSYGWPKADAIAQQVKAVTTSQTSVSRITLVAYSSELAQLTRKLLKSQRD</sequence>
<feature type="domain" description="Tyrosine specific protein phosphatases" evidence="2">
    <location>
        <begin position="396"/>
        <end position="450"/>
    </location>
</feature>
<dbReference type="Gene3D" id="3.40.220.10">
    <property type="entry name" value="Leucine Aminopeptidase, subunit E, domain 1"/>
    <property type="match status" value="1"/>
</dbReference>
<keyword evidence="5" id="KW-1185">Reference proteome</keyword>
<dbReference type="InterPro" id="IPR002589">
    <property type="entry name" value="Macro_dom"/>
</dbReference>
<feature type="binding site" evidence="1">
    <location>
        <position position="264"/>
    </location>
    <ligand>
        <name>Mg(2+)</name>
        <dbReference type="ChEBI" id="CHEBI:18420"/>
        <label>1</label>
    </ligand>
</feature>
<dbReference type="GO" id="GO:0046872">
    <property type="term" value="F:metal ion binding"/>
    <property type="evidence" value="ECO:0007669"/>
    <property type="project" value="UniProtKB-KW"/>
</dbReference>
<dbReference type="PANTHER" id="PTHR11106">
    <property type="entry name" value="GANGLIOSIDE INDUCED DIFFERENTIATION ASSOCIATED PROTEIN 2-RELATED"/>
    <property type="match status" value="1"/>
</dbReference>
<dbReference type="PROSITE" id="PS00383">
    <property type="entry name" value="TYR_PHOSPHATASE_1"/>
    <property type="match status" value="1"/>
</dbReference>
<dbReference type="InterPro" id="IPR029021">
    <property type="entry name" value="Prot-tyrosine_phosphatase-like"/>
</dbReference>
<dbReference type="SUPFAM" id="SSF52799">
    <property type="entry name" value="(Phosphotyrosine protein) phosphatases II"/>
    <property type="match status" value="1"/>
</dbReference>
<dbReference type="InterPro" id="IPR036705">
    <property type="entry name" value="Ribosyl_crysJ1_sf"/>
</dbReference>